<reference evidence="4" key="1">
    <citation type="submission" date="2020-08" db="EMBL/GenBank/DDBJ databases">
        <title>Plant Genome Project.</title>
        <authorList>
            <person name="Zhang R.-G."/>
        </authorList>
    </citation>
    <scope>NUCLEOTIDE SEQUENCE</scope>
    <source>
        <strain evidence="4">WSP0</strain>
        <tissue evidence="4">Leaf</tissue>
    </source>
</reference>
<evidence type="ECO:0000256" key="2">
    <source>
        <dbReference type="SAM" id="Phobius"/>
    </source>
</evidence>
<feature type="domain" description="DYW" evidence="3">
    <location>
        <begin position="59"/>
        <end position="105"/>
    </location>
</feature>
<comment type="caution">
    <text evidence="4">The sequence shown here is derived from an EMBL/GenBank/DDBJ whole genome shotgun (WGS) entry which is preliminary data.</text>
</comment>
<organism evidence="4 5">
    <name type="scientific">Rhododendron griersonianum</name>
    <dbReference type="NCBI Taxonomy" id="479676"/>
    <lineage>
        <taxon>Eukaryota</taxon>
        <taxon>Viridiplantae</taxon>
        <taxon>Streptophyta</taxon>
        <taxon>Embryophyta</taxon>
        <taxon>Tracheophyta</taxon>
        <taxon>Spermatophyta</taxon>
        <taxon>Magnoliopsida</taxon>
        <taxon>eudicotyledons</taxon>
        <taxon>Gunneridae</taxon>
        <taxon>Pentapetalae</taxon>
        <taxon>asterids</taxon>
        <taxon>Ericales</taxon>
        <taxon>Ericaceae</taxon>
        <taxon>Ericoideae</taxon>
        <taxon>Rhodoreae</taxon>
        <taxon>Rhododendron</taxon>
    </lineage>
</organism>
<dbReference type="EMBL" id="JACTNZ010000007">
    <property type="protein sequence ID" value="KAG5540746.1"/>
    <property type="molecule type" value="Genomic_DNA"/>
</dbReference>
<name>A0AAV6JHW1_9ERIC</name>
<accession>A0AAV6JHW1</accession>
<protein>
    <recommendedName>
        <fullName evidence="3">DYW domain-containing protein</fullName>
    </recommendedName>
</protein>
<keyword evidence="2" id="KW-0472">Membrane</keyword>
<keyword evidence="5" id="KW-1185">Reference proteome</keyword>
<comment type="similarity">
    <text evidence="1">Belongs to the PPR family. PCMP-H subfamily.</text>
</comment>
<keyword evidence="2" id="KW-1133">Transmembrane helix</keyword>
<evidence type="ECO:0000313" key="5">
    <source>
        <dbReference type="Proteomes" id="UP000823749"/>
    </source>
</evidence>
<keyword evidence="2" id="KW-0812">Transmembrane</keyword>
<sequence>MAKIRKTMDDKEVVKKPGLSWIEIKRKVHVFVVGDLSHLRSKEINDFLGDLSKRKKEEGYVPQTENVLHDVEEEQKEQNLSYHSEKLAVAFGIIATPPGTAIKVSASSDVQYVALSLTVLFCWGMHFCCVAAVLSELIPSRLML</sequence>
<dbReference type="Pfam" id="PF14432">
    <property type="entry name" value="DYW_deaminase"/>
    <property type="match status" value="1"/>
</dbReference>
<evidence type="ECO:0000259" key="3">
    <source>
        <dbReference type="Pfam" id="PF14432"/>
    </source>
</evidence>
<dbReference type="InterPro" id="IPR032867">
    <property type="entry name" value="DYW_dom"/>
</dbReference>
<proteinExistence type="inferred from homology"/>
<evidence type="ECO:0000256" key="1">
    <source>
        <dbReference type="ARBA" id="ARBA00006643"/>
    </source>
</evidence>
<dbReference type="Proteomes" id="UP000823749">
    <property type="component" value="Chromosome 7"/>
</dbReference>
<gene>
    <name evidence="4" type="ORF">RHGRI_020849</name>
</gene>
<dbReference type="GO" id="GO:0008270">
    <property type="term" value="F:zinc ion binding"/>
    <property type="evidence" value="ECO:0007669"/>
    <property type="project" value="InterPro"/>
</dbReference>
<dbReference type="AlphaFoldDB" id="A0AAV6JHW1"/>
<evidence type="ECO:0000313" key="4">
    <source>
        <dbReference type="EMBL" id="KAG5540746.1"/>
    </source>
</evidence>
<feature type="transmembrane region" description="Helical" evidence="2">
    <location>
        <begin position="112"/>
        <end position="134"/>
    </location>
</feature>